<keyword evidence="9" id="KW-0406">Ion transport</keyword>
<organism evidence="14">
    <name type="scientific">Bacidia sorediata</name>
    <dbReference type="NCBI Taxonomy" id="1885590"/>
    <lineage>
        <taxon>Eukaryota</taxon>
        <taxon>Fungi</taxon>
        <taxon>Dikarya</taxon>
        <taxon>Ascomycota</taxon>
        <taxon>Pezizomycotina</taxon>
        <taxon>Lecanoromycetes</taxon>
        <taxon>OSLEUM clade</taxon>
        <taxon>Lecanoromycetidae</taxon>
        <taxon>Lecanorales</taxon>
        <taxon>Lecanorineae</taxon>
        <taxon>Ramalinaceae</taxon>
        <taxon>Bacidia</taxon>
    </lineage>
</organism>
<proteinExistence type="inferred from homology"/>
<reference evidence="14" key="1">
    <citation type="submission" date="2018-12" db="EMBL/GenBank/DDBJ databases">
        <title>The complete mitochondrial genome of the lichenized fungus Bacida sorediata.</title>
        <authorList>
            <person name="Gossweiler A.D."/>
            <person name="Keepers K.G."/>
            <person name="Pogoda C.S."/>
            <person name="Bailey D.W."/>
            <person name="Tripp E.A."/>
            <person name="Lendemer J.C."/>
            <person name="Kane N.C."/>
        </authorList>
    </citation>
    <scope>NUCLEOTIDE SEQUENCE</scope>
</reference>
<evidence type="ECO:0000256" key="6">
    <source>
        <dbReference type="ARBA" id="ARBA00022692"/>
    </source>
</evidence>
<dbReference type="GO" id="GO:0045259">
    <property type="term" value="C:proton-transporting ATP synthase complex"/>
    <property type="evidence" value="ECO:0007669"/>
    <property type="project" value="UniProtKB-KW"/>
</dbReference>
<evidence type="ECO:0000256" key="13">
    <source>
        <dbReference type="SAM" id="Phobius"/>
    </source>
</evidence>
<dbReference type="Gene3D" id="1.20.120.220">
    <property type="entry name" value="ATP synthase, F0 complex, subunit A"/>
    <property type="match status" value="1"/>
</dbReference>
<feature type="transmembrane region" description="Helical" evidence="13">
    <location>
        <begin position="113"/>
        <end position="137"/>
    </location>
</feature>
<dbReference type="HAMAP" id="MF_01393">
    <property type="entry name" value="ATP_synth_a_bact"/>
    <property type="match status" value="1"/>
</dbReference>
<keyword evidence="5" id="KW-0138">CF(0)</keyword>
<feature type="transmembrane region" description="Helical" evidence="13">
    <location>
        <begin position="149"/>
        <end position="171"/>
    </location>
</feature>
<feature type="transmembrane region" description="Helical" evidence="13">
    <location>
        <begin position="87"/>
        <end position="107"/>
    </location>
</feature>
<dbReference type="InterPro" id="IPR023011">
    <property type="entry name" value="ATP_synth_F0_asu_AS"/>
</dbReference>
<evidence type="ECO:0000256" key="9">
    <source>
        <dbReference type="ARBA" id="ARBA00023065"/>
    </source>
</evidence>
<dbReference type="PANTHER" id="PTHR11410:SF0">
    <property type="entry name" value="ATP SYNTHASE SUBUNIT A"/>
    <property type="match status" value="1"/>
</dbReference>
<evidence type="ECO:0000256" key="1">
    <source>
        <dbReference type="ARBA" id="ARBA00004448"/>
    </source>
</evidence>
<feature type="transmembrane region" description="Helical" evidence="13">
    <location>
        <begin position="177"/>
        <end position="201"/>
    </location>
</feature>
<dbReference type="Pfam" id="PF00119">
    <property type="entry name" value="ATP-synt_A"/>
    <property type="match status" value="1"/>
</dbReference>
<dbReference type="InterPro" id="IPR000568">
    <property type="entry name" value="ATP_synth_F0_asu"/>
</dbReference>
<name>A0A515MN36_9LECA</name>
<evidence type="ECO:0000256" key="5">
    <source>
        <dbReference type="ARBA" id="ARBA00022547"/>
    </source>
</evidence>
<evidence type="ECO:0000256" key="4">
    <source>
        <dbReference type="ARBA" id="ARBA00022448"/>
    </source>
</evidence>
<evidence type="ECO:0000256" key="7">
    <source>
        <dbReference type="ARBA" id="ARBA00022781"/>
    </source>
</evidence>
<keyword evidence="6 13" id="KW-0812">Transmembrane</keyword>
<keyword evidence="4" id="KW-0813">Transport</keyword>
<accession>A0A515MN36</accession>
<dbReference type="InterPro" id="IPR035908">
    <property type="entry name" value="F0_ATP_A_sf"/>
</dbReference>
<gene>
    <name evidence="14" type="primary">atp6</name>
</gene>
<sequence>MGVYITISAYLSSAWNIISSNLKKTISNLWSSSQESIYATIHGIILNQINAVKGQMFFPLIYVIFIFILVSNLIGMIPYNFSSTSHFILTFFMSFIVVLGSTILGIYTYKLIFFSVFVPSGCPVGLLPLLVLIELISYLARNISLGLRLAANVLSGHMLLNILSEFAYNIIGSGFKYVLVGAIPLAFIIAFSALEMAICFIQAQVFSVLSSSYIKDGIVSH</sequence>
<dbReference type="InterPro" id="IPR045083">
    <property type="entry name" value="ATP_synth_F0_asu_bact/mt"/>
</dbReference>
<evidence type="ECO:0000313" key="14">
    <source>
        <dbReference type="EMBL" id="QDM58078.1"/>
    </source>
</evidence>
<dbReference type="EMBL" id="MK294991">
    <property type="protein sequence ID" value="QDM58078.1"/>
    <property type="molecule type" value="Genomic_DNA"/>
</dbReference>
<comment type="similarity">
    <text evidence="2">Belongs to the ATPase A chain family.</text>
</comment>
<keyword evidence="8 13" id="KW-1133">Transmembrane helix</keyword>
<dbReference type="FunFam" id="1.20.120.220:FF:000003">
    <property type="entry name" value="ATP synthase subunit a"/>
    <property type="match status" value="1"/>
</dbReference>
<evidence type="ECO:0000256" key="10">
    <source>
        <dbReference type="ARBA" id="ARBA00023136"/>
    </source>
</evidence>
<keyword evidence="14" id="KW-0496">Mitochondrion</keyword>
<keyword evidence="10 13" id="KW-0472">Membrane</keyword>
<dbReference type="NCBIfam" id="TIGR01131">
    <property type="entry name" value="ATP_synt_6_or_A"/>
    <property type="match status" value="1"/>
</dbReference>
<evidence type="ECO:0000256" key="8">
    <source>
        <dbReference type="ARBA" id="ARBA00022989"/>
    </source>
</evidence>
<evidence type="ECO:0000256" key="11">
    <source>
        <dbReference type="ARBA" id="ARBA00023310"/>
    </source>
</evidence>
<evidence type="ECO:0000256" key="3">
    <source>
        <dbReference type="ARBA" id="ARBA00021312"/>
    </source>
</evidence>
<keyword evidence="7" id="KW-0375">Hydrogen ion transport</keyword>
<dbReference type="AlphaFoldDB" id="A0A515MN36"/>
<protein>
    <recommendedName>
        <fullName evidence="3 12">ATP synthase subunit a</fullName>
    </recommendedName>
</protein>
<dbReference type="CDD" id="cd00310">
    <property type="entry name" value="ATP-synt_Fo_a_6"/>
    <property type="match status" value="1"/>
</dbReference>
<dbReference type="GO" id="GO:0005743">
    <property type="term" value="C:mitochondrial inner membrane"/>
    <property type="evidence" value="ECO:0007669"/>
    <property type="project" value="UniProtKB-SubCell"/>
</dbReference>
<dbReference type="GO" id="GO:0046933">
    <property type="term" value="F:proton-transporting ATP synthase activity, rotational mechanism"/>
    <property type="evidence" value="ECO:0007669"/>
    <property type="project" value="TreeGrafter"/>
</dbReference>
<feature type="transmembrane region" description="Helical" evidence="13">
    <location>
        <begin position="56"/>
        <end position="75"/>
    </location>
</feature>
<dbReference type="PANTHER" id="PTHR11410">
    <property type="entry name" value="ATP SYNTHASE SUBUNIT A"/>
    <property type="match status" value="1"/>
</dbReference>
<geneLocation type="mitochondrion" evidence="14"/>
<comment type="subcellular location">
    <subcellularLocation>
        <location evidence="1 12">Mitochondrion inner membrane</location>
        <topology evidence="1 12">Multi-pass membrane protein</topology>
    </subcellularLocation>
</comment>
<keyword evidence="11" id="KW-0066">ATP synthesis</keyword>
<evidence type="ECO:0000256" key="12">
    <source>
        <dbReference type="RuleBase" id="RU004450"/>
    </source>
</evidence>
<dbReference type="PRINTS" id="PR00123">
    <property type="entry name" value="ATPASEA"/>
</dbReference>
<dbReference type="PROSITE" id="PS00449">
    <property type="entry name" value="ATPASE_A"/>
    <property type="match status" value="1"/>
</dbReference>
<dbReference type="SUPFAM" id="SSF81336">
    <property type="entry name" value="F1F0 ATP synthase subunit A"/>
    <property type="match status" value="1"/>
</dbReference>
<evidence type="ECO:0000256" key="2">
    <source>
        <dbReference type="ARBA" id="ARBA00006810"/>
    </source>
</evidence>